<dbReference type="Proteomes" id="UP001589619">
    <property type="component" value="Unassembled WGS sequence"/>
</dbReference>
<evidence type="ECO:0000313" key="3">
    <source>
        <dbReference type="Proteomes" id="UP001589619"/>
    </source>
</evidence>
<dbReference type="EMBL" id="JBHMAG010000022">
    <property type="protein sequence ID" value="MFB9756388.1"/>
    <property type="molecule type" value="Genomic_DNA"/>
</dbReference>
<feature type="domain" description="ABC transporter" evidence="1">
    <location>
        <begin position="2"/>
        <end position="101"/>
    </location>
</feature>
<dbReference type="Gene3D" id="3.40.50.300">
    <property type="entry name" value="P-loop containing nucleotide triphosphate hydrolases"/>
    <property type="match status" value="1"/>
</dbReference>
<evidence type="ECO:0000313" key="2">
    <source>
        <dbReference type="EMBL" id="MFB9756388.1"/>
    </source>
</evidence>
<keyword evidence="2" id="KW-0547">Nucleotide-binding</keyword>
<dbReference type="Pfam" id="PF00005">
    <property type="entry name" value="ABC_tran"/>
    <property type="match status" value="1"/>
</dbReference>
<dbReference type="SUPFAM" id="SSF52540">
    <property type="entry name" value="P-loop containing nucleoside triphosphate hydrolases"/>
    <property type="match status" value="1"/>
</dbReference>
<organism evidence="2 3">
    <name type="scientific">Paenibacillus hodogayensis</name>
    <dbReference type="NCBI Taxonomy" id="279208"/>
    <lineage>
        <taxon>Bacteria</taxon>
        <taxon>Bacillati</taxon>
        <taxon>Bacillota</taxon>
        <taxon>Bacilli</taxon>
        <taxon>Bacillales</taxon>
        <taxon>Paenibacillaceae</taxon>
        <taxon>Paenibacillus</taxon>
    </lineage>
</organism>
<dbReference type="RefSeq" id="WP_344917506.1">
    <property type="nucleotide sequence ID" value="NZ_BAAAYO010000021.1"/>
</dbReference>
<dbReference type="InterPro" id="IPR003439">
    <property type="entry name" value="ABC_transporter-like_ATP-bd"/>
</dbReference>
<gene>
    <name evidence="2" type="ORF">ACFFNY_32830</name>
</gene>
<dbReference type="PANTHER" id="PTHR24221:SF654">
    <property type="entry name" value="ATP-BINDING CASSETTE SUB-FAMILY B MEMBER 6"/>
    <property type="match status" value="1"/>
</dbReference>
<name>A0ABV5W7B9_9BACL</name>
<keyword evidence="2" id="KW-0067">ATP-binding</keyword>
<dbReference type="PANTHER" id="PTHR24221">
    <property type="entry name" value="ATP-BINDING CASSETTE SUB-FAMILY B"/>
    <property type="match status" value="1"/>
</dbReference>
<sequence length="107" mass="11990">MKDISLSLPVGKKIAFVGASGGGKSTIAQMLVRFYEPTGGRILVNGIVIEQIERKDWCDIVSMVFQEPYLFPDTIRNNITFGRSVSNETLVEVCKKVQIYDTGRIYK</sequence>
<accession>A0ABV5W7B9</accession>
<dbReference type="InterPro" id="IPR027417">
    <property type="entry name" value="P-loop_NTPase"/>
</dbReference>
<comment type="caution">
    <text evidence="2">The sequence shown here is derived from an EMBL/GenBank/DDBJ whole genome shotgun (WGS) entry which is preliminary data.</text>
</comment>
<proteinExistence type="predicted"/>
<keyword evidence="3" id="KW-1185">Reference proteome</keyword>
<protein>
    <submittedName>
        <fullName evidence="2">ATP-binding cassette domain-containing protein</fullName>
    </submittedName>
</protein>
<dbReference type="GO" id="GO:0005524">
    <property type="term" value="F:ATP binding"/>
    <property type="evidence" value="ECO:0007669"/>
    <property type="project" value="UniProtKB-KW"/>
</dbReference>
<reference evidence="2 3" key="1">
    <citation type="submission" date="2024-09" db="EMBL/GenBank/DDBJ databases">
        <authorList>
            <person name="Sun Q."/>
            <person name="Mori K."/>
        </authorList>
    </citation>
    <scope>NUCLEOTIDE SEQUENCE [LARGE SCALE GENOMIC DNA]</scope>
    <source>
        <strain evidence="2 3">JCM 12520</strain>
    </source>
</reference>
<dbReference type="InterPro" id="IPR039421">
    <property type="entry name" value="Type_1_exporter"/>
</dbReference>
<evidence type="ECO:0000259" key="1">
    <source>
        <dbReference type="Pfam" id="PF00005"/>
    </source>
</evidence>